<reference evidence="11 12" key="1">
    <citation type="submission" date="2019-07" db="EMBL/GenBank/DDBJ databases">
        <title>Reclasification of Spiribacter aquaticus.</title>
        <authorList>
            <person name="Leon M.J."/>
            <person name="Sanchez-Porro C."/>
            <person name="Ventosa A."/>
        </authorList>
    </citation>
    <scope>NUCLEOTIDE SEQUENCE [LARGE SCALE GENOMIC DNA]</scope>
    <source>
        <strain evidence="11 12">SP30</strain>
    </source>
</reference>
<dbReference type="Gene3D" id="3.40.50.720">
    <property type="entry name" value="NAD(P)-binding Rossmann-like Domain"/>
    <property type="match status" value="1"/>
</dbReference>
<dbReference type="GO" id="GO:0008360">
    <property type="term" value="P:regulation of cell shape"/>
    <property type="evidence" value="ECO:0007669"/>
    <property type="project" value="UniProtKB-KW"/>
</dbReference>
<accession>A0A557RH14</accession>
<keyword evidence="7 8" id="KW-0573">Peptidoglycan synthesis</keyword>
<keyword evidence="4 7" id="KW-0436">Ligase</keyword>
<keyword evidence="5 7" id="KW-0547">Nucleotide-binding</keyword>
<dbReference type="GO" id="GO:0008764">
    <property type="term" value="F:UDP-N-acetylmuramoylalanine-D-glutamate ligase activity"/>
    <property type="evidence" value="ECO:0007669"/>
    <property type="project" value="UniProtKB-UniRule"/>
</dbReference>
<dbReference type="EC" id="6.3.2.9" evidence="7 8"/>
<keyword evidence="3 7" id="KW-0963">Cytoplasm</keyword>
<dbReference type="SUPFAM" id="SSF53623">
    <property type="entry name" value="MurD-like peptide ligases, catalytic domain"/>
    <property type="match status" value="1"/>
</dbReference>
<dbReference type="GO" id="GO:0051301">
    <property type="term" value="P:cell division"/>
    <property type="evidence" value="ECO:0007669"/>
    <property type="project" value="UniProtKB-KW"/>
</dbReference>
<dbReference type="Pfam" id="PF21799">
    <property type="entry name" value="MurD-like_N"/>
    <property type="match status" value="1"/>
</dbReference>
<keyword evidence="7 8" id="KW-0132">Cell division</keyword>
<keyword evidence="12" id="KW-1185">Reference proteome</keyword>
<dbReference type="InterPro" id="IPR005762">
    <property type="entry name" value="MurD"/>
</dbReference>
<comment type="pathway">
    <text evidence="2 7 8">Cell wall biogenesis; peptidoglycan biosynthesis.</text>
</comment>
<dbReference type="InterPro" id="IPR004101">
    <property type="entry name" value="Mur_ligase_C"/>
</dbReference>
<evidence type="ECO:0000259" key="10">
    <source>
        <dbReference type="Pfam" id="PF08245"/>
    </source>
</evidence>
<dbReference type="Pfam" id="PF02875">
    <property type="entry name" value="Mur_ligase_C"/>
    <property type="match status" value="1"/>
</dbReference>
<dbReference type="InterPro" id="IPR013221">
    <property type="entry name" value="Mur_ligase_cen"/>
</dbReference>
<feature type="domain" description="Mur ligase central" evidence="10">
    <location>
        <begin position="113"/>
        <end position="286"/>
    </location>
</feature>
<sequence>MHTGIEWDQMVVGLGESGHAAACHLADAGHRVAVMDTRVDPPRGAALRAQHPDVPVITGDLDERLLADADEIVLSPGVDPRHPALRAAQRRGQSIIGEIELFARAVNAPVIAITGSNGKTTVTRMVAAMAEQAGIDVAAGGNLGPAALSLLASQPRAELFVLELSSFQLETTVSLQPQVAAVLNLSPDHLDRYDDMAAYAAAKARIFRHAGHAVLNADDPWVRGMAGDAAAVHRFGDAAPPASAWRIGRHHGDAWLMAGETPVMPRDALALPGHHNALNALAALAIGEAAGLDRDAMVTALTAFRSLPHRTESLGWRQGRQWVNDSKATNVGSAIAAIRGLEGPLVLIAGGDGKGQSFAALGVALAETGRAAVLFGRDAAALADALAGHVDVTTAADLDAALQAARRVSRRGDVILLSPACASLDQFTDYRARGDHFRRWVEALPHD</sequence>
<dbReference type="AlphaFoldDB" id="A0A557RH14"/>
<comment type="caution">
    <text evidence="11">The sequence shown here is derived from an EMBL/GenBank/DDBJ whole genome shotgun (WGS) entry which is preliminary data.</text>
</comment>
<keyword evidence="7 8" id="KW-0961">Cell wall biogenesis/degradation</keyword>
<organism evidence="11 12">
    <name type="scientific">Spiribacter aquaticus</name>
    <dbReference type="NCBI Taxonomy" id="1935996"/>
    <lineage>
        <taxon>Bacteria</taxon>
        <taxon>Pseudomonadati</taxon>
        <taxon>Pseudomonadota</taxon>
        <taxon>Gammaproteobacteria</taxon>
        <taxon>Chromatiales</taxon>
        <taxon>Ectothiorhodospiraceae</taxon>
        <taxon>Spiribacter</taxon>
    </lineage>
</organism>
<dbReference type="GO" id="GO:0005524">
    <property type="term" value="F:ATP binding"/>
    <property type="evidence" value="ECO:0007669"/>
    <property type="project" value="UniProtKB-UniRule"/>
</dbReference>
<feature type="binding site" evidence="7">
    <location>
        <begin position="115"/>
        <end position="121"/>
    </location>
    <ligand>
        <name>ATP</name>
        <dbReference type="ChEBI" id="CHEBI:30616"/>
    </ligand>
</feature>
<evidence type="ECO:0000313" key="12">
    <source>
        <dbReference type="Proteomes" id="UP000316688"/>
    </source>
</evidence>
<dbReference type="Gene3D" id="3.90.190.20">
    <property type="entry name" value="Mur ligase, C-terminal domain"/>
    <property type="match status" value="1"/>
</dbReference>
<evidence type="ECO:0000313" key="11">
    <source>
        <dbReference type="EMBL" id="TVO64457.1"/>
    </source>
</evidence>
<dbReference type="HAMAP" id="MF_00639">
    <property type="entry name" value="MurD"/>
    <property type="match status" value="1"/>
</dbReference>
<feature type="domain" description="Mur ligase C-terminal" evidence="9">
    <location>
        <begin position="309"/>
        <end position="421"/>
    </location>
</feature>
<dbReference type="RefSeq" id="WP_144348038.1">
    <property type="nucleotide sequence ID" value="NZ_VMKP01000003.1"/>
</dbReference>
<evidence type="ECO:0000256" key="8">
    <source>
        <dbReference type="RuleBase" id="RU003664"/>
    </source>
</evidence>
<dbReference type="InterPro" id="IPR036565">
    <property type="entry name" value="Mur-like_cat_sf"/>
</dbReference>
<dbReference type="GO" id="GO:0005737">
    <property type="term" value="C:cytoplasm"/>
    <property type="evidence" value="ECO:0007669"/>
    <property type="project" value="UniProtKB-SubCell"/>
</dbReference>
<evidence type="ECO:0000256" key="1">
    <source>
        <dbReference type="ARBA" id="ARBA00004496"/>
    </source>
</evidence>
<evidence type="ECO:0000256" key="2">
    <source>
        <dbReference type="ARBA" id="ARBA00004752"/>
    </source>
</evidence>
<name>A0A557RH14_9GAMM</name>
<dbReference type="GO" id="GO:0009252">
    <property type="term" value="P:peptidoglycan biosynthetic process"/>
    <property type="evidence" value="ECO:0007669"/>
    <property type="project" value="UniProtKB-UniRule"/>
</dbReference>
<dbReference type="InterPro" id="IPR036615">
    <property type="entry name" value="Mur_ligase_C_dom_sf"/>
</dbReference>
<keyword evidence="7 8" id="KW-0133">Cell shape</keyword>
<evidence type="ECO:0000256" key="6">
    <source>
        <dbReference type="ARBA" id="ARBA00022840"/>
    </source>
</evidence>
<evidence type="ECO:0000259" key="9">
    <source>
        <dbReference type="Pfam" id="PF02875"/>
    </source>
</evidence>
<dbReference type="GO" id="GO:0071555">
    <property type="term" value="P:cell wall organization"/>
    <property type="evidence" value="ECO:0007669"/>
    <property type="project" value="UniProtKB-KW"/>
</dbReference>
<dbReference type="NCBIfam" id="TIGR01087">
    <property type="entry name" value="murD"/>
    <property type="match status" value="1"/>
</dbReference>
<proteinExistence type="inferred from homology"/>
<comment type="function">
    <text evidence="7 8">Cell wall formation. Catalyzes the addition of glutamate to the nucleotide precursor UDP-N-acetylmuramoyl-L-alanine (UMA).</text>
</comment>
<dbReference type="SUPFAM" id="SSF51984">
    <property type="entry name" value="MurCD N-terminal domain"/>
    <property type="match status" value="1"/>
</dbReference>
<protein>
    <recommendedName>
        <fullName evidence="7 8">UDP-N-acetylmuramoylalanine--D-glutamate ligase</fullName>
        <ecNumber evidence="7 8">6.3.2.9</ecNumber>
    </recommendedName>
    <alternativeName>
        <fullName evidence="7">D-glutamic acid-adding enzyme</fullName>
    </alternativeName>
    <alternativeName>
        <fullName evidence="7">UDP-N-acetylmuramoyl-L-alanyl-D-glutamate synthetase</fullName>
    </alternativeName>
</protein>
<dbReference type="Pfam" id="PF08245">
    <property type="entry name" value="Mur_ligase_M"/>
    <property type="match status" value="1"/>
</dbReference>
<comment type="subcellular location">
    <subcellularLocation>
        <location evidence="1 7 8">Cytoplasm</location>
    </subcellularLocation>
</comment>
<keyword evidence="6 7" id="KW-0067">ATP-binding</keyword>
<evidence type="ECO:0000256" key="3">
    <source>
        <dbReference type="ARBA" id="ARBA00022490"/>
    </source>
</evidence>
<dbReference type="EMBL" id="VMKP01000003">
    <property type="protein sequence ID" value="TVO64457.1"/>
    <property type="molecule type" value="Genomic_DNA"/>
</dbReference>
<dbReference type="Proteomes" id="UP000316688">
    <property type="component" value="Unassembled WGS sequence"/>
</dbReference>
<dbReference type="SUPFAM" id="SSF53244">
    <property type="entry name" value="MurD-like peptide ligases, peptide-binding domain"/>
    <property type="match status" value="1"/>
</dbReference>
<dbReference type="PANTHER" id="PTHR43692">
    <property type="entry name" value="UDP-N-ACETYLMURAMOYLALANINE--D-GLUTAMATE LIGASE"/>
    <property type="match status" value="1"/>
</dbReference>
<evidence type="ECO:0000256" key="7">
    <source>
        <dbReference type="HAMAP-Rule" id="MF_00639"/>
    </source>
</evidence>
<evidence type="ECO:0000256" key="5">
    <source>
        <dbReference type="ARBA" id="ARBA00022741"/>
    </source>
</evidence>
<dbReference type="PANTHER" id="PTHR43692:SF1">
    <property type="entry name" value="UDP-N-ACETYLMURAMOYLALANINE--D-GLUTAMATE LIGASE"/>
    <property type="match status" value="1"/>
</dbReference>
<evidence type="ECO:0000256" key="4">
    <source>
        <dbReference type="ARBA" id="ARBA00022598"/>
    </source>
</evidence>
<comment type="similarity">
    <text evidence="7">Belongs to the MurCDEF family.</text>
</comment>
<keyword evidence="7 8" id="KW-0131">Cell cycle</keyword>
<dbReference type="UniPathway" id="UPA00219"/>
<dbReference type="Gene3D" id="3.40.1190.10">
    <property type="entry name" value="Mur-like, catalytic domain"/>
    <property type="match status" value="1"/>
</dbReference>
<gene>
    <name evidence="7 11" type="primary">murD</name>
    <name evidence="11" type="ORF">FPL11_07310</name>
</gene>
<comment type="catalytic activity">
    <reaction evidence="7 8">
        <text>UDP-N-acetyl-alpha-D-muramoyl-L-alanine + D-glutamate + ATP = UDP-N-acetyl-alpha-D-muramoyl-L-alanyl-D-glutamate + ADP + phosphate + H(+)</text>
        <dbReference type="Rhea" id="RHEA:16429"/>
        <dbReference type="ChEBI" id="CHEBI:15378"/>
        <dbReference type="ChEBI" id="CHEBI:29986"/>
        <dbReference type="ChEBI" id="CHEBI:30616"/>
        <dbReference type="ChEBI" id="CHEBI:43474"/>
        <dbReference type="ChEBI" id="CHEBI:83898"/>
        <dbReference type="ChEBI" id="CHEBI:83900"/>
        <dbReference type="ChEBI" id="CHEBI:456216"/>
        <dbReference type="EC" id="6.3.2.9"/>
    </reaction>
</comment>